<organism evidence="2 3">
    <name type="scientific">Tetraparma gracilis</name>
    <dbReference type="NCBI Taxonomy" id="2962635"/>
    <lineage>
        <taxon>Eukaryota</taxon>
        <taxon>Sar</taxon>
        <taxon>Stramenopiles</taxon>
        <taxon>Ochrophyta</taxon>
        <taxon>Bolidophyceae</taxon>
        <taxon>Parmales</taxon>
        <taxon>Triparmaceae</taxon>
        <taxon>Tetraparma</taxon>
    </lineage>
</organism>
<feature type="compositionally biased region" description="Gly residues" evidence="1">
    <location>
        <begin position="293"/>
        <end position="305"/>
    </location>
</feature>
<keyword evidence="3" id="KW-1185">Reference proteome</keyword>
<feature type="region of interest" description="Disordered" evidence="1">
    <location>
        <begin position="276"/>
        <end position="332"/>
    </location>
</feature>
<evidence type="ECO:0000313" key="3">
    <source>
        <dbReference type="Proteomes" id="UP001165060"/>
    </source>
</evidence>
<accession>A0ABQ6MBW0</accession>
<reference evidence="2 3" key="1">
    <citation type="journal article" date="2023" name="Commun. Biol.">
        <title>Genome analysis of Parmales, the sister group of diatoms, reveals the evolutionary specialization of diatoms from phago-mixotrophs to photoautotrophs.</title>
        <authorList>
            <person name="Ban H."/>
            <person name="Sato S."/>
            <person name="Yoshikawa S."/>
            <person name="Yamada K."/>
            <person name="Nakamura Y."/>
            <person name="Ichinomiya M."/>
            <person name="Sato N."/>
            <person name="Blanc-Mathieu R."/>
            <person name="Endo H."/>
            <person name="Kuwata A."/>
            <person name="Ogata H."/>
        </authorList>
    </citation>
    <scope>NUCLEOTIDE SEQUENCE [LARGE SCALE GENOMIC DNA]</scope>
</reference>
<gene>
    <name evidence="2" type="ORF">TeGR_g12634</name>
</gene>
<comment type="caution">
    <text evidence="2">The sequence shown here is derived from an EMBL/GenBank/DDBJ whole genome shotgun (WGS) entry which is preliminary data.</text>
</comment>
<proteinExistence type="predicted"/>
<dbReference type="Proteomes" id="UP001165060">
    <property type="component" value="Unassembled WGS sequence"/>
</dbReference>
<evidence type="ECO:0000256" key="1">
    <source>
        <dbReference type="SAM" id="MobiDB-lite"/>
    </source>
</evidence>
<sequence>SPFVSRGAFSTASTNYNRLQRARRQEEFKIRNANLSTLLGMDATVTGGAAAAALEVKNEAREGIKAAGGLVKGALGTAFGIVNTVIEGGATVAASAGRGRNTSVDVFLPPITLQAGPMRNILKNVVADKLTQSLSELGIAAPLDSLLSKIGVDAAAGNGSQPMLEMRKKFAPLKSGDVVFLAAATQLPWNPADKTGGGQKDLGRTATLLLSSTGATNSQVGGLEVEGSADAVDDIYWCLFRVWPKSCYSDWHVDERRPWAQLGEHGKYKIDSEPAIREQDEDASPGVAPAGGVPQGGASVGGVTGGDASNNVVDEQVSARSNRASEASAKKS</sequence>
<dbReference type="EMBL" id="BRYB01002656">
    <property type="protein sequence ID" value="GMI23423.1"/>
    <property type="molecule type" value="Genomic_DNA"/>
</dbReference>
<name>A0ABQ6MBW0_9STRA</name>
<feature type="compositionally biased region" description="Low complexity" evidence="1">
    <location>
        <begin position="318"/>
        <end position="332"/>
    </location>
</feature>
<feature type="non-terminal residue" evidence="2">
    <location>
        <position position="1"/>
    </location>
</feature>
<protein>
    <submittedName>
        <fullName evidence="2">Uncharacterized protein</fullName>
    </submittedName>
</protein>
<evidence type="ECO:0000313" key="2">
    <source>
        <dbReference type="EMBL" id="GMI23423.1"/>
    </source>
</evidence>